<organism evidence="2 3">
    <name type="scientific">Daldinia eschscholtzii</name>
    <dbReference type="NCBI Taxonomy" id="292717"/>
    <lineage>
        <taxon>Eukaryota</taxon>
        <taxon>Fungi</taxon>
        <taxon>Dikarya</taxon>
        <taxon>Ascomycota</taxon>
        <taxon>Pezizomycotina</taxon>
        <taxon>Sordariomycetes</taxon>
        <taxon>Xylariomycetidae</taxon>
        <taxon>Xylariales</taxon>
        <taxon>Hypoxylaceae</taxon>
        <taxon>Daldinia</taxon>
    </lineage>
</organism>
<dbReference type="GO" id="GO:0015630">
    <property type="term" value="C:microtubule cytoskeleton"/>
    <property type="evidence" value="ECO:0007669"/>
    <property type="project" value="TreeGrafter"/>
</dbReference>
<name>A0AAX6MKE6_9PEZI</name>
<dbReference type="GO" id="GO:0030950">
    <property type="term" value="P:establishment or maintenance of actin cytoskeleton polarity"/>
    <property type="evidence" value="ECO:0007669"/>
    <property type="project" value="TreeGrafter"/>
</dbReference>
<evidence type="ECO:0000256" key="1">
    <source>
        <dbReference type="SAM" id="MobiDB-lite"/>
    </source>
</evidence>
<dbReference type="PANTHER" id="PTHR47775">
    <property type="entry name" value="BUD SITE SELECTION PROTEIN 14"/>
    <property type="match status" value="1"/>
</dbReference>
<dbReference type="GO" id="GO:0051286">
    <property type="term" value="C:cell tip"/>
    <property type="evidence" value="ECO:0007669"/>
    <property type="project" value="TreeGrafter"/>
</dbReference>
<reference evidence="2 3" key="1">
    <citation type="journal article" date="2024" name="Front Chem Biol">
        <title>Unveiling the potential of Daldinia eschscholtzii MFLUCC 19-0629 through bioactivity and bioinformatics studies for enhanced sustainable agriculture production.</title>
        <authorList>
            <person name="Brooks S."/>
            <person name="Weaver J.A."/>
            <person name="Klomchit A."/>
            <person name="Alharthi S.A."/>
            <person name="Onlamun T."/>
            <person name="Nurani R."/>
            <person name="Vong T.K."/>
            <person name="Alberti F."/>
            <person name="Greco C."/>
        </authorList>
    </citation>
    <scope>NUCLEOTIDE SEQUENCE [LARGE SCALE GENOMIC DNA]</scope>
    <source>
        <strain evidence="2">MFLUCC 19-0629</strain>
    </source>
</reference>
<dbReference type="GO" id="GO:0008104">
    <property type="term" value="P:intracellular protein localization"/>
    <property type="evidence" value="ECO:0007669"/>
    <property type="project" value="TreeGrafter"/>
</dbReference>
<dbReference type="EMBL" id="JBANMG010000005">
    <property type="protein sequence ID" value="KAK6952946.1"/>
    <property type="molecule type" value="Genomic_DNA"/>
</dbReference>
<dbReference type="PANTHER" id="PTHR47775:SF1">
    <property type="entry name" value="BUD SITE SELECTION PROTEIN 14"/>
    <property type="match status" value="1"/>
</dbReference>
<feature type="compositionally biased region" description="Acidic residues" evidence="1">
    <location>
        <begin position="110"/>
        <end position="126"/>
    </location>
</feature>
<keyword evidence="3" id="KW-1185">Reference proteome</keyword>
<feature type="compositionally biased region" description="Basic and acidic residues" evidence="1">
    <location>
        <begin position="44"/>
        <end position="60"/>
    </location>
</feature>
<dbReference type="Proteomes" id="UP001369815">
    <property type="component" value="Unassembled WGS sequence"/>
</dbReference>
<evidence type="ECO:0000313" key="3">
    <source>
        <dbReference type="Proteomes" id="UP001369815"/>
    </source>
</evidence>
<proteinExistence type="predicted"/>
<gene>
    <name evidence="2" type="ORF">Daesc_005243</name>
</gene>
<comment type="caution">
    <text evidence="2">The sequence shown here is derived from an EMBL/GenBank/DDBJ whole genome shotgun (WGS) entry which is preliminary data.</text>
</comment>
<feature type="compositionally biased region" description="Polar residues" evidence="1">
    <location>
        <begin position="67"/>
        <end position="90"/>
    </location>
</feature>
<feature type="region of interest" description="Disordered" evidence="1">
    <location>
        <begin position="1"/>
        <end position="144"/>
    </location>
</feature>
<feature type="compositionally biased region" description="Basic and acidic residues" evidence="1">
    <location>
        <begin position="228"/>
        <end position="237"/>
    </location>
</feature>
<dbReference type="InterPro" id="IPR053039">
    <property type="entry name" value="Polarity_Bud-Selection_Reg"/>
</dbReference>
<feature type="compositionally biased region" description="Polar residues" evidence="1">
    <location>
        <begin position="13"/>
        <end position="33"/>
    </location>
</feature>
<evidence type="ECO:0000313" key="2">
    <source>
        <dbReference type="EMBL" id="KAK6952946.1"/>
    </source>
</evidence>
<feature type="compositionally biased region" description="Basic residues" evidence="1">
    <location>
        <begin position="198"/>
        <end position="207"/>
    </location>
</feature>
<feature type="region of interest" description="Disordered" evidence="1">
    <location>
        <begin position="187"/>
        <end position="237"/>
    </location>
</feature>
<feature type="compositionally biased region" description="Polar residues" evidence="1">
    <location>
        <begin position="213"/>
        <end position="222"/>
    </location>
</feature>
<accession>A0AAX6MKE6</accession>
<protein>
    <submittedName>
        <fullName evidence="2">Uncharacterized protein</fullName>
    </submittedName>
</protein>
<dbReference type="AlphaFoldDB" id="A0AAX6MKE6"/>
<sequence length="237" mass="25881">MTRPQMIRADTIDLQSQNTPSAKNHKSFSSNEPPNGLLAPHQAETLREVEDDRADEEARSPRISWSDGDNSSDLQQYAEQLANSLNGNKMQSEDALAIAQNGGATGNGSDDGDMDANADDDLDDDMMDKISSSPSIEDGGYILPPPAWPRRVDSLRPLASHPVSLNPAPSEMRIPSPCLKSVEQLPIQPLDQQASKAPVHKSNHHHPFPGEYNDSTDYANQTEDLDDLSLHESESSM</sequence>